<reference evidence="2 3" key="1">
    <citation type="submission" date="2022-04" db="EMBL/GenBank/DDBJ databases">
        <title>Diverse halophilic archaea isolated from saline environments.</title>
        <authorList>
            <person name="Cui H.-L."/>
        </authorList>
    </citation>
    <scope>NUCLEOTIDE SEQUENCE [LARGE SCALE GENOMIC DNA]</scope>
    <source>
        <strain evidence="2 3">XZYJT49</strain>
        <plasmid evidence="2 3">unnamed2</plasmid>
    </source>
</reference>
<dbReference type="GeneID" id="72187575"/>
<keyword evidence="2" id="KW-0614">Plasmid</keyword>
<evidence type="ECO:0000313" key="3">
    <source>
        <dbReference type="Proteomes" id="UP000830729"/>
    </source>
</evidence>
<geneLocation type="plasmid" evidence="2 3">
    <name>unnamed2</name>
</geneLocation>
<keyword evidence="3" id="KW-1185">Reference proteome</keyword>
<accession>A0A8U0I0A1</accession>
<dbReference type="AlphaFoldDB" id="A0A8U0I0A1"/>
<gene>
    <name evidence="2" type="ORF">M0R89_20210</name>
</gene>
<dbReference type="Pfam" id="PF25925">
    <property type="entry name" value="DUF7970"/>
    <property type="match status" value="1"/>
</dbReference>
<name>A0A8U0I0A1_9EURY</name>
<feature type="compositionally biased region" description="Low complexity" evidence="1">
    <location>
        <begin position="18"/>
        <end position="30"/>
    </location>
</feature>
<dbReference type="RefSeq" id="WP_248652828.1">
    <property type="nucleotide sequence ID" value="NZ_CP096661.1"/>
</dbReference>
<feature type="region of interest" description="Disordered" evidence="1">
    <location>
        <begin position="1"/>
        <end position="76"/>
    </location>
</feature>
<protein>
    <submittedName>
        <fullName evidence="2">Uncharacterized protein</fullName>
    </submittedName>
</protein>
<dbReference type="EMBL" id="CP096661">
    <property type="protein sequence ID" value="UPV76795.1"/>
    <property type="molecule type" value="Genomic_DNA"/>
</dbReference>
<dbReference type="Proteomes" id="UP000830729">
    <property type="component" value="Plasmid unnamed2"/>
</dbReference>
<proteinExistence type="predicted"/>
<dbReference type="KEGG" id="halx:M0R89_20210"/>
<feature type="compositionally biased region" description="Acidic residues" evidence="1">
    <location>
        <begin position="48"/>
        <end position="61"/>
    </location>
</feature>
<sequence length="145" mass="16181">MKEGTGGDPFGDDDPLDGDSSGESGDADSGGTDGDERPVAATSVSRETEDDWTERDSDDSTDNSRGDDGLPWAVERNSVKSDREMVQFYLRDFVQDRESEFQREIETETGYDTYLTDVREAAYLVAMNHPEEVAELLDEWGCEYV</sequence>
<evidence type="ECO:0000256" key="1">
    <source>
        <dbReference type="SAM" id="MobiDB-lite"/>
    </source>
</evidence>
<organism evidence="2 3">
    <name type="scientific">Halorussus limi</name>
    <dbReference type="NCBI Taxonomy" id="2938695"/>
    <lineage>
        <taxon>Archaea</taxon>
        <taxon>Methanobacteriati</taxon>
        <taxon>Methanobacteriota</taxon>
        <taxon>Stenosarchaea group</taxon>
        <taxon>Halobacteria</taxon>
        <taxon>Halobacteriales</taxon>
        <taxon>Haladaptataceae</taxon>
        <taxon>Halorussus</taxon>
    </lineage>
</organism>
<evidence type="ECO:0000313" key="2">
    <source>
        <dbReference type="EMBL" id="UPV76795.1"/>
    </source>
</evidence>
<dbReference type="InterPro" id="IPR058276">
    <property type="entry name" value="DUF7970"/>
</dbReference>